<dbReference type="Gene3D" id="2.170.130.10">
    <property type="entry name" value="TonB-dependent receptor, plug domain"/>
    <property type="match status" value="1"/>
</dbReference>
<evidence type="ECO:0000256" key="11">
    <source>
        <dbReference type="ARBA" id="ARBA00023237"/>
    </source>
</evidence>
<comment type="similarity">
    <text evidence="12 13">Belongs to the TonB-dependent receptor family.</text>
</comment>
<keyword evidence="7" id="KW-0408">Iron</keyword>
<gene>
    <name evidence="17" type="ORF">HHX48_17220</name>
</gene>
<evidence type="ECO:0000256" key="12">
    <source>
        <dbReference type="PROSITE-ProRule" id="PRU01360"/>
    </source>
</evidence>
<dbReference type="Pfam" id="PF07715">
    <property type="entry name" value="Plug"/>
    <property type="match status" value="1"/>
</dbReference>
<evidence type="ECO:0000256" key="4">
    <source>
        <dbReference type="ARBA" id="ARBA00022496"/>
    </source>
</evidence>
<feature type="domain" description="TonB-dependent receptor-like beta-barrel" evidence="15">
    <location>
        <begin position="175"/>
        <end position="656"/>
    </location>
</feature>
<dbReference type="CDD" id="cd01347">
    <property type="entry name" value="ligand_gated_channel"/>
    <property type="match status" value="1"/>
</dbReference>
<keyword evidence="3 12" id="KW-1134">Transmembrane beta strand</keyword>
<dbReference type="InterPro" id="IPR036942">
    <property type="entry name" value="Beta-barrel_TonB_sf"/>
</dbReference>
<evidence type="ECO:0000256" key="2">
    <source>
        <dbReference type="ARBA" id="ARBA00022448"/>
    </source>
</evidence>
<keyword evidence="9 13" id="KW-0798">TonB box</keyword>
<evidence type="ECO:0000256" key="13">
    <source>
        <dbReference type="RuleBase" id="RU003357"/>
    </source>
</evidence>
<keyword evidence="5 12" id="KW-0812">Transmembrane</keyword>
<feature type="chain" id="PRO_5045400611" evidence="14">
    <location>
        <begin position="26"/>
        <end position="691"/>
    </location>
</feature>
<sequence>MPARLPATLCFAVSTSLLPVSAVIAQQSDESIETIVTTGNRIAQPSPVGIIVSDVDENTLALVAPMHIEEVLKFVAGAGVQRGNGQEYLPALRSQVFTGAGACGGLLTAEDDIPLRAAGFCNINELFEAHTEMAQRIEVLKGPGSALYGSNAIHGVVNVITPDVTRDAGLLGVDYGSYGYSRYKFRHGEDFGTSGIGINASITRDSGYRENESVHQEKVNLRHRYEFSDVTLTSGLTYTNLDQDTAGYIEGFQSYKNEALAQQNGDPEAFRKNRALRIWSKAQWSMDNGDTLVITPYYRDQSMDFLMHFLPGQPLEKNAQQGVGVQSLYQHDLSQQWQLQAGIDAEYTEGSLSQFQDGPTQGSAFLVATVPEGLHYDYDVDATMIAPFAALTWQHEAWQVTAAARFESMEYDYTNYLPAGRTRADGTSCPMGGCRYARPPSSSDDYSNFSPKLRASYTLNDNLTIYGNIARGYRAPQATELYRLQRDQQVADLDSETVTSIEAGLKGQYQGTRFTLAAYSMDKENVIFRDSDFFTVSDGETRHQGIELEFMQQLTAQWDLAVAASYASHTYEYDEVLNDININGNDIDTAPDTLINTRLGWQVTEAARVQLEWQHVSDYYTDPENLHAYEGHDLFHLRSSWALTNALTVFARVNNITDERYAERADYSSFSGDRYFPGRPRNYMVSVQYSY</sequence>
<dbReference type="Proteomes" id="UP000624419">
    <property type="component" value="Unassembled WGS sequence"/>
</dbReference>
<dbReference type="PANTHER" id="PTHR32552:SF68">
    <property type="entry name" value="FERRICHROME OUTER MEMBRANE TRANSPORTER_PHAGE RECEPTOR"/>
    <property type="match status" value="1"/>
</dbReference>
<dbReference type="InterPro" id="IPR000531">
    <property type="entry name" value="Beta-barrel_TonB"/>
</dbReference>
<keyword evidence="18" id="KW-1185">Reference proteome</keyword>
<evidence type="ECO:0000256" key="3">
    <source>
        <dbReference type="ARBA" id="ARBA00022452"/>
    </source>
</evidence>
<evidence type="ECO:0000256" key="5">
    <source>
        <dbReference type="ARBA" id="ARBA00022692"/>
    </source>
</evidence>
<dbReference type="Pfam" id="PF00593">
    <property type="entry name" value="TonB_dep_Rec_b-barrel"/>
    <property type="match status" value="1"/>
</dbReference>
<dbReference type="PROSITE" id="PS52016">
    <property type="entry name" value="TONB_DEPENDENT_REC_3"/>
    <property type="match status" value="1"/>
</dbReference>
<evidence type="ECO:0000259" key="15">
    <source>
        <dbReference type="Pfam" id="PF00593"/>
    </source>
</evidence>
<evidence type="ECO:0000256" key="6">
    <source>
        <dbReference type="ARBA" id="ARBA00022729"/>
    </source>
</evidence>
<evidence type="ECO:0000256" key="10">
    <source>
        <dbReference type="ARBA" id="ARBA00023136"/>
    </source>
</evidence>
<keyword evidence="6 14" id="KW-0732">Signal</keyword>
<evidence type="ECO:0000256" key="14">
    <source>
        <dbReference type="SAM" id="SignalP"/>
    </source>
</evidence>
<keyword evidence="4" id="KW-0410">Iron transport</keyword>
<evidence type="ECO:0000256" key="8">
    <source>
        <dbReference type="ARBA" id="ARBA00023065"/>
    </source>
</evidence>
<dbReference type="InterPro" id="IPR037066">
    <property type="entry name" value="Plug_dom_sf"/>
</dbReference>
<evidence type="ECO:0000256" key="9">
    <source>
        <dbReference type="ARBA" id="ARBA00023077"/>
    </source>
</evidence>
<keyword evidence="17" id="KW-0675">Receptor</keyword>
<keyword evidence="11 12" id="KW-0998">Cell outer membrane</keyword>
<keyword evidence="2 12" id="KW-0813">Transport</keyword>
<reference evidence="17 18" key="1">
    <citation type="submission" date="2020-04" db="EMBL/GenBank/DDBJ databases">
        <title>Salinimonas sp. HHU 13199.</title>
        <authorList>
            <person name="Cui X."/>
            <person name="Zhang D."/>
        </authorList>
    </citation>
    <scope>NUCLEOTIDE SEQUENCE [LARGE SCALE GENOMIC DNA]</scope>
    <source>
        <strain evidence="17 18">HHU 13199</strain>
    </source>
</reference>
<proteinExistence type="inferred from homology"/>
<feature type="signal peptide" evidence="14">
    <location>
        <begin position="1"/>
        <end position="25"/>
    </location>
</feature>
<accession>A0ABR8LP13</accession>
<comment type="caution">
    <text evidence="17">The sequence shown here is derived from an EMBL/GenBank/DDBJ whole genome shotgun (WGS) entry which is preliminary data.</text>
</comment>
<keyword evidence="10 12" id="KW-0472">Membrane</keyword>
<keyword evidence="8" id="KW-0406">Ion transport</keyword>
<evidence type="ECO:0000313" key="17">
    <source>
        <dbReference type="EMBL" id="MBD3587482.1"/>
    </source>
</evidence>
<organism evidence="17 18">
    <name type="scientific">Salinimonas profundi</name>
    <dbReference type="NCBI Taxonomy" id="2729140"/>
    <lineage>
        <taxon>Bacteria</taxon>
        <taxon>Pseudomonadati</taxon>
        <taxon>Pseudomonadota</taxon>
        <taxon>Gammaproteobacteria</taxon>
        <taxon>Alteromonadales</taxon>
        <taxon>Alteromonadaceae</taxon>
        <taxon>Alteromonas/Salinimonas group</taxon>
        <taxon>Salinimonas</taxon>
    </lineage>
</organism>
<dbReference type="SUPFAM" id="SSF56935">
    <property type="entry name" value="Porins"/>
    <property type="match status" value="1"/>
</dbReference>
<evidence type="ECO:0000313" key="18">
    <source>
        <dbReference type="Proteomes" id="UP000624419"/>
    </source>
</evidence>
<evidence type="ECO:0000256" key="1">
    <source>
        <dbReference type="ARBA" id="ARBA00004571"/>
    </source>
</evidence>
<name>A0ABR8LP13_9ALTE</name>
<evidence type="ECO:0000256" key="7">
    <source>
        <dbReference type="ARBA" id="ARBA00023004"/>
    </source>
</evidence>
<dbReference type="Gene3D" id="2.40.170.20">
    <property type="entry name" value="TonB-dependent receptor, beta-barrel domain"/>
    <property type="match status" value="1"/>
</dbReference>
<dbReference type="InterPro" id="IPR039426">
    <property type="entry name" value="TonB-dep_rcpt-like"/>
</dbReference>
<comment type="subcellular location">
    <subcellularLocation>
        <location evidence="1 12">Cell outer membrane</location>
        <topology evidence="1 12">Multi-pass membrane protein</topology>
    </subcellularLocation>
</comment>
<feature type="domain" description="TonB-dependent receptor plug" evidence="16">
    <location>
        <begin position="52"/>
        <end position="156"/>
    </location>
</feature>
<evidence type="ECO:0000259" key="16">
    <source>
        <dbReference type="Pfam" id="PF07715"/>
    </source>
</evidence>
<protein>
    <submittedName>
        <fullName evidence="17">TonB-dependent receptor</fullName>
    </submittedName>
</protein>
<dbReference type="RefSeq" id="WP_191026570.1">
    <property type="nucleotide sequence ID" value="NZ_JABBXD010000014.1"/>
</dbReference>
<dbReference type="PANTHER" id="PTHR32552">
    <property type="entry name" value="FERRICHROME IRON RECEPTOR-RELATED"/>
    <property type="match status" value="1"/>
</dbReference>
<dbReference type="EMBL" id="JABBXD010000014">
    <property type="protein sequence ID" value="MBD3587482.1"/>
    <property type="molecule type" value="Genomic_DNA"/>
</dbReference>
<dbReference type="InterPro" id="IPR012910">
    <property type="entry name" value="Plug_dom"/>
</dbReference>